<dbReference type="GO" id="GO:0000725">
    <property type="term" value="P:recombinational repair"/>
    <property type="evidence" value="ECO:0007669"/>
    <property type="project" value="TreeGrafter"/>
</dbReference>
<organism evidence="2">
    <name type="scientific">marine metagenome</name>
    <dbReference type="NCBI Taxonomy" id="408172"/>
    <lineage>
        <taxon>unclassified sequences</taxon>
        <taxon>metagenomes</taxon>
        <taxon>ecological metagenomes</taxon>
    </lineage>
</organism>
<feature type="region of interest" description="Disordered" evidence="1">
    <location>
        <begin position="244"/>
        <end position="267"/>
    </location>
</feature>
<accession>A0A382TKW4</accession>
<dbReference type="EMBL" id="UINC01137403">
    <property type="protein sequence ID" value="SVD22720.1"/>
    <property type="molecule type" value="Genomic_DNA"/>
</dbReference>
<dbReference type="AlphaFoldDB" id="A0A382TKW4"/>
<feature type="compositionally biased region" description="Gly residues" evidence="1">
    <location>
        <begin position="257"/>
        <end position="267"/>
    </location>
</feature>
<dbReference type="PANTHER" id="PTHR32472">
    <property type="entry name" value="DNA REPAIR PROTEIN RADA"/>
    <property type="match status" value="1"/>
</dbReference>
<evidence type="ECO:0000313" key="2">
    <source>
        <dbReference type="EMBL" id="SVD22720.1"/>
    </source>
</evidence>
<protein>
    <recommendedName>
        <fullName evidence="3">DNA repair protein RadA</fullName>
    </recommendedName>
</protein>
<dbReference type="InterPro" id="IPR027417">
    <property type="entry name" value="P-loop_NTPase"/>
</dbReference>
<proteinExistence type="predicted"/>
<dbReference type="SUPFAM" id="SSF54211">
    <property type="entry name" value="Ribosomal protein S5 domain 2-like"/>
    <property type="match status" value="1"/>
</dbReference>
<dbReference type="SUPFAM" id="SSF52540">
    <property type="entry name" value="P-loop containing nucleoside triphosphate hydrolases"/>
    <property type="match status" value="1"/>
</dbReference>
<dbReference type="PANTHER" id="PTHR32472:SF10">
    <property type="entry name" value="DNA REPAIR PROTEIN RADA-LIKE PROTEIN"/>
    <property type="match status" value="1"/>
</dbReference>
<sequence>VLVGHVTKDGSLAGPKVLEHVVDTVVELTGDRHHALRLLRVAKHRFGSTDELGLFEMAADGMRPVEDPGRLFLADRATDVAGSAVLPAMEGHRPLVVELQSLVVRATTHHPRRSSQGVDPRRLSLLLAVLERRVGLELGALDVYVTAVGGVQVTEPGADLPLALAVTSALTGRHLGSDTVACGEVGLGGEVRQVAHLERRLQEAQRLGFTRAVLPESGPEGPPGMEVVRVRTLAEAVEATGLLAGCSQPGSPAARGSTGGGGPGVQE</sequence>
<dbReference type="GO" id="GO:0005829">
    <property type="term" value="C:cytosol"/>
    <property type="evidence" value="ECO:0007669"/>
    <property type="project" value="TreeGrafter"/>
</dbReference>
<dbReference type="InterPro" id="IPR020568">
    <property type="entry name" value="Ribosomal_Su5_D2-typ_SF"/>
</dbReference>
<dbReference type="PRINTS" id="PR01874">
    <property type="entry name" value="DNAREPAIRADA"/>
</dbReference>
<dbReference type="Pfam" id="PF13541">
    <property type="entry name" value="ChlI"/>
    <property type="match status" value="1"/>
</dbReference>
<evidence type="ECO:0008006" key="3">
    <source>
        <dbReference type="Google" id="ProtNLM"/>
    </source>
</evidence>
<dbReference type="Gene3D" id="3.30.230.10">
    <property type="match status" value="1"/>
</dbReference>
<dbReference type="InterPro" id="IPR014721">
    <property type="entry name" value="Ribsml_uS5_D2-typ_fold_subgr"/>
</dbReference>
<feature type="non-terminal residue" evidence="2">
    <location>
        <position position="1"/>
    </location>
</feature>
<evidence type="ECO:0000256" key="1">
    <source>
        <dbReference type="SAM" id="MobiDB-lite"/>
    </source>
</evidence>
<dbReference type="Gene3D" id="3.40.50.300">
    <property type="entry name" value="P-loop containing nucleotide triphosphate hydrolases"/>
    <property type="match status" value="1"/>
</dbReference>
<reference evidence="2" key="1">
    <citation type="submission" date="2018-05" db="EMBL/GenBank/DDBJ databases">
        <authorList>
            <person name="Lanie J.A."/>
            <person name="Ng W.-L."/>
            <person name="Kazmierczak K.M."/>
            <person name="Andrzejewski T.M."/>
            <person name="Davidsen T.M."/>
            <person name="Wayne K.J."/>
            <person name="Tettelin H."/>
            <person name="Glass J.I."/>
            <person name="Rusch D."/>
            <person name="Podicherti R."/>
            <person name="Tsui H.-C.T."/>
            <person name="Winkler M.E."/>
        </authorList>
    </citation>
    <scope>NUCLEOTIDE SEQUENCE</scope>
</reference>
<name>A0A382TKW4_9ZZZZ</name>
<gene>
    <name evidence="2" type="ORF">METZ01_LOCUS375574</name>
</gene>